<gene>
    <name evidence="7" type="ORF">TISLANDTSLP1_10340</name>
</gene>
<evidence type="ECO:0000313" key="7">
    <source>
        <dbReference type="EMBL" id="GLI53341.1"/>
    </source>
</evidence>
<evidence type="ECO:0000256" key="1">
    <source>
        <dbReference type="ARBA" id="ARBA00004141"/>
    </source>
</evidence>
<sequence>MDFKRAFRVWQRNATVYKKLYRSSLTLNFFEPMLYLIALGYGLGGFIKEINGMTYIEFIAPGIIMSSAMFAACYECTYGTYVRMVYQKTFDAILATPITFNELILGELLWGATKSLIYGTVIILVISLFGLVKSSYVVFLIPLILMCGLIFASLSLIATAIVPGIDSFNYFYTLILTPLFLFSGIFFPLEDMPEIVIKLSQANPLMHLVNISRAFCYGKIPYSFIYDLIVIVIYLFVLAPFPFILLKKRYVL</sequence>
<dbReference type="InterPro" id="IPR051784">
    <property type="entry name" value="Nod_factor_ABC_transporter"/>
</dbReference>
<reference evidence="7" key="1">
    <citation type="submission" date="2022-12" db="EMBL/GenBank/DDBJ databases">
        <title>Reference genome sequencing for broad-spectrum identification of bacterial and archaeal isolates by mass spectrometry.</title>
        <authorList>
            <person name="Sekiguchi Y."/>
            <person name="Tourlousse D.M."/>
        </authorList>
    </citation>
    <scope>NUCLEOTIDE SEQUENCE</scope>
    <source>
        <strain evidence="7">TSL-P1</strain>
    </source>
</reference>
<evidence type="ECO:0000256" key="5">
    <source>
        <dbReference type="RuleBase" id="RU361157"/>
    </source>
</evidence>
<evidence type="ECO:0000259" key="6">
    <source>
        <dbReference type="PROSITE" id="PS51012"/>
    </source>
</evidence>
<dbReference type="InterPro" id="IPR047817">
    <property type="entry name" value="ABC2_TM_bact-type"/>
</dbReference>
<feature type="transmembrane region" description="Helical" evidence="5">
    <location>
        <begin position="224"/>
        <end position="246"/>
    </location>
</feature>
<evidence type="ECO:0000256" key="4">
    <source>
        <dbReference type="ARBA" id="ARBA00023136"/>
    </source>
</evidence>
<dbReference type="EMBL" id="BSDX01000001">
    <property type="protein sequence ID" value="GLI53341.1"/>
    <property type="molecule type" value="Genomic_DNA"/>
</dbReference>
<feature type="transmembrane region" description="Helical" evidence="5">
    <location>
        <begin position="115"/>
        <end position="132"/>
    </location>
</feature>
<dbReference type="PANTHER" id="PTHR43229:SF2">
    <property type="entry name" value="NODULATION PROTEIN J"/>
    <property type="match status" value="1"/>
</dbReference>
<dbReference type="InterPro" id="IPR013525">
    <property type="entry name" value="ABC2_TM"/>
</dbReference>
<dbReference type="Proteomes" id="UP001144297">
    <property type="component" value="Unassembled WGS sequence"/>
</dbReference>
<keyword evidence="3 5" id="KW-1133">Transmembrane helix</keyword>
<dbReference type="PIRSF" id="PIRSF006648">
    <property type="entry name" value="DrrB"/>
    <property type="match status" value="1"/>
</dbReference>
<dbReference type="AlphaFoldDB" id="A0A9W6LJL4"/>
<comment type="similarity">
    <text evidence="5">Belongs to the ABC-2 integral membrane protein family.</text>
</comment>
<feature type="transmembrane region" description="Helical" evidence="5">
    <location>
        <begin position="169"/>
        <end position="189"/>
    </location>
</feature>
<evidence type="ECO:0000313" key="8">
    <source>
        <dbReference type="Proteomes" id="UP001144297"/>
    </source>
</evidence>
<name>A0A9W6LJL4_9BACT</name>
<evidence type="ECO:0000256" key="3">
    <source>
        <dbReference type="ARBA" id="ARBA00022989"/>
    </source>
</evidence>
<comment type="caution">
    <text evidence="7">The sequence shown here is derived from an EMBL/GenBank/DDBJ whole genome shotgun (WGS) entry which is preliminary data.</text>
</comment>
<keyword evidence="4 5" id="KW-0472">Membrane</keyword>
<feature type="transmembrane region" description="Helical" evidence="5">
    <location>
        <begin position="20"/>
        <end position="43"/>
    </location>
</feature>
<comment type="subcellular location">
    <subcellularLocation>
        <location evidence="5">Cell membrane</location>
        <topology evidence="5">Multi-pass membrane protein</topology>
    </subcellularLocation>
    <subcellularLocation>
        <location evidence="1">Membrane</location>
        <topology evidence="1">Multi-pass membrane protein</topology>
    </subcellularLocation>
</comment>
<feature type="transmembrane region" description="Helical" evidence="5">
    <location>
        <begin position="55"/>
        <end position="74"/>
    </location>
</feature>
<keyword evidence="2 5" id="KW-0812">Transmembrane</keyword>
<proteinExistence type="inferred from homology"/>
<dbReference type="PRINTS" id="PR00164">
    <property type="entry name" value="ABC2TRNSPORT"/>
</dbReference>
<evidence type="ECO:0000256" key="2">
    <source>
        <dbReference type="ARBA" id="ARBA00022692"/>
    </source>
</evidence>
<protein>
    <recommendedName>
        <fullName evidence="5">Transport permease protein</fullName>
    </recommendedName>
</protein>
<organism evidence="7 8">
    <name type="scientific">Thermodesulfovibrio yellowstonii</name>
    <dbReference type="NCBI Taxonomy" id="28262"/>
    <lineage>
        <taxon>Bacteria</taxon>
        <taxon>Pseudomonadati</taxon>
        <taxon>Nitrospirota</taxon>
        <taxon>Thermodesulfovibrionia</taxon>
        <taxon>Thermodesulfovibrionales</taxon>
        <taxon>Thermodesulfovibrionaceae</taxon>
        <taxon>Thermodesulfovibrio</taxon>
    </lineage>
</organism>
<feature type="transmembrane region" description="Helical" evidence="5">
    <location>
        <begin position="138"/>
        <end position="162"/>
    </location>
</feature>
<accession>A0A9W6LJL4</accession>
<keyword evidence="8" id="KW-1185">Reference proteome</keyword>
<dbReference type="Pfam" id="PF01061">
    <property type="entry name" value="ABC2_membrane"/>
    <property type="match status" value="1"/>
</dbReference>
<dbReference type="PANTHER" id="PTHR43229">
    <property type="entry name" value="NODULATION PROTEIN J"/>
    <property type="match status" value="1"/>
</dbReference>
<dbReference type="GO" id="GO:0043190">
    <property type="term" value="C:ATP-binding cassette (ABC) transporter complex"/>
    <property type="evidence" value="ECO:0007669"/>
    <property type="project" value="InterPro"/>
</dbReference>
<dbReference type="PROSITE" id="PS51012">
    <property type="entry name" value="ABC_TM2"/>
    <property type="match status" value="1"/>
</dbReference>
<dbReference type="GO" id="GO:0140359">
    <property type="term" value="F:ABC-type transporter activity"/>
    <property type="evidence" value="ECO:0007669"/>
    <property type="project" value="InterPro"/>
</dbReference>
<keyword evidence="5" id="KW-0813">Transport</keyword>
<dbReference type="InterPro" id="IPR000412">
    <property type="entry name" value="ABC_2_transport"/>
</dbReference>
<keyword evidence="5" id="KW-1003">Cell membrane</keyword>
<feature type="domain" description="ABC transmembrane type-2" evidence="6">
    <location>
        <begin position="23"/>
        <end position="249"/>
    </location>
</feature>